<feature type="transmembrane region" description="Helical" evidence="6">
    <location>
        <begin position="20"/>
        <end position="40"/>
    </location>
</feature>
<dbReference type="PANTHER" id="PTHR30177:SF4">
    <property type="entry name" value="OSMOPROTECTANT IMPORT PERMEASE PROTEIN OSMW"/>
    <property type="match status" value="1"/>
</dbReference>
<evidence type="ECO:0000256" key="5">
    <source>
        <dbReference type="ARBA" id="ARBA00023136"/>
    </source>
</evidence>
<dbReference type="RefSeq" id="WP_284255101.1">
    <property type="nucleotide sequence ID" value="NZ_BAAAQO010000004.1"/>
</dbReference>
<dbReference type="EMBL" id="BSVB01000001">
    <property type="protein sequence ID" value="GMA96554.1"/>
    <property type="molecule type" value="Genomic_DNA"/>
</dbReference>
<keyword evidence="3 6" id="KW-0812">Transmembrane</keyword>
<evidence type="ECO:0000256" key="6">
    <source>
        <dbReference type="RuleBase" id="RU363032"/>
    </source>
</evidence>
<protein>
    <submittedName>
        <fullName evidence="8">Glycine/betaine ABC transporter permease</fullName>
    </submittedName>
</protein>
<dbReference type="InterPro" id="IPR000515">
    <property type="entry name" value="MetI-like"/>
</dbReference>
<dbReference type="Gene3D" id="1.10.3720.10">
    <property type="entry name" value="MetI-like"/>
    <property type="match status" value="1"/>
</dbReference>
<dbReference type="PROSITE" id="PS50928">
    <property type="entry name" value="ABC_TM1"/>
    <property type="match status" value="1"/>
</dbReference>
<proteinExistence type="inferred from homology"/>
<dbReference type="Proteomes" id="UP001157034">
    <property type="component" value="Unassembled WGS sequence"/>
</dbReference>
<feature type="transmembrane region" description="Helical" evidence="6">
    <location>
        <begin position="85"/>
        <end position="108"/>
    </location>
</feature>
<evidence type="ECO:0000313" key="8">
    <source>
        <dbReference type="EMBL" id="GMA96554.1"/>
    </source>
</evidence>
<reference evidence="9" key="1">
    <citation type="journal article" date="2019" name="Int. J. Syst. Evol. Microbiol.">
        <title>The Global Catalogue of Microorganisms (GCM) 10K type strain sequencing project: providing services to taxonomists for standard genome sequencing and annotation.</title>
        <authorList>
            <consortium name="The Broad Institute Genomics Platform"/>
            <consortium name="The Broad Institute Genome Sequencing Center for Infectious Disease"/>
            <person name="Wu L."/>
            <person name="Ma J."/>
        </authorList>
    </citation>
    <scope>NUCLEOTIDE SEQUENCE [LARGE SCALE GENOMIC DNA]</scope>
    <source>
        <strain evidence="9">NBRC 108894</strain>
    </source>
</reference>
<comment type="subcellular location">
    <subcellularLocation>
        <location evidence="6">Cell membrane</location>
        <topology evidence="6">Multi-pass membrane protein</topology>
    </subcellularLocation>
    <subcellularLocation>
        <location evidence="1">Membrane</location>
        <topology evidence="1">Multi-pass membrane protein</topology>
    </subcellularLocation>
</comment>
<evidence type="ECO:0000256" key="1">
    <source>
        <dbReference type="ARBA" id="ARBA00004141"/>
    </source>
</evidence>
<keyword evidence="4 6" id="KW-1133">Transmembrane helix</keyword>
<organism evidence="8 9">
    <name type="scientific">Pseudolysinimonas kribbensis</name>
    <dbReference type="NCBI Taxonomy" id="433641"/>
    <lineage>
        <taxon>Bacteria</taxon>
        <taxon>Bacillati</taxon>
        <taxon>Actinomycetota</taxon>
        <taxon>Actinomycetes</taxon>
        <taxon>Micrococcales</taxon>
        <taxon>Microbacteriaceae</taxon>
        <taxon>Pseudolysinimonas</taxon>
    </lineage>
</organism>
<dbReference type="SUPFAM" id="SSF161098">
    <property type="entry name" value="MetI-like"/>
    <property type="match status" value="1"/>
</dbReference>
<sequence>MDWGWIGRNLDLIGGRVLEHVALTAPPIVIGLVLSIPLGYWASRSRVARSILLVLGNIVYTIPAIALLVLVPVLLGGAILDPVNLVIALTLYALALMVRSAADAFAAVPHDVVSSATSIGYSAWQRFFAVELPLAGPVLLAGIRVVSVSTVSLASVGALTGIENLGSFFIDAFQRQFLTEALVGIVAVLVVAAVFDVVLQLLGRLLMPWNRRNRRAAENPALLRTPPIGGVA</sequence>
<name>A0ABQ6K822_9MICO</name>
<evidence type="ECO:0000256" key="4">
    <source>
        <dbReference type="ARBA" id="ARBA00022989"/>
    </source>
</evidence>
<dbReference type="PANTHER" id="PTHR30177">
    <property type="entry name" value="GLYCINE BETAINE/L-PROLINE TRANSPORT SYSTEM PERMEASE PROTEIN PROW"/>
    <property type="match status" value="1"/>
</dbReference>
<keyword evidence="2 6" id="KW-0813">Transport</keyword>
<dbReference type="Pfam" id="PF00528">
    <property type="entry name" value="BPD_transp_1"/>
    <property type="match status" value="1"/>
</dbReference>
<evidence type="ECO:0000256" key="3">
    <source>
        <dbReference type="ARBA" id="ARBA00022692"/>
    </source>
</evidence>
<dbReference type="CDD" id="cd06261">
    <property type="entry name" value="TM_PBP2"/>
    <property type="match status" value="1"/>
</dbReference>
<feature type="transmembrane region" description="Helical" evidence="6">
    <location>
        <begin position="182"/>
        <end position="206"/>
    </location>
</feature>
<feature type="domain" description="ABC transmembrane type-1" evidence="7">
    <location>
        <begin position="17"/>
        <end position="203"/>
    </location>
</feature>
<comment type="caution">
    <text evidence="8">The sequence shown here is derived from an EMBL/GenBank/DDBJ whole genome shotgun (WGS) entry which is preliminary data.</text>
</comment>
<accession>A0ABQ6K822</accession>
<evidence type="ECO:0000256" key="2">
    <source>
        <dbReference type="ARBA" id="ARBA00022448"/>
    </source>
</evidence>
<evidence type="ECO:0000259" key="7">
    <source>
        <dbReference type="PROSITE" id="PS50928"/>
    </source>
</evidence>
<keyword evidence="5 6" id="KW-0472">Membrane</keyword>
<evidence type="ECO:0000313" key="9">
    <source>
        <dbReference type="Proteomes" id="UP001157034"/>
    </source>
</evidence>
<dbReference type="InterPro" id="IPR035906">
    <property type="entry name" value="MetI-like_sf"/>
</dbReference>
<feature type="transmembrane region" description="Helical" evidence="6">
    <location>
        <begin position="52"/>
        <end position="79"/>
    </location>
</feature>
<dbReference type="InterPro" id="IPR051204">
    <property type="entry name" value="ABC_transp_perm/SBD"/>
</dbReference>
<comment type="similarity">
    <text evidence="6">Belongs to the binding-protein-dependent transport system permease family.</text>
</comment>
<feature type="transmembrane region" description="Helical" evidence="6">
    <location>
        <begin position="129"/>
        <end position="162"/>
    </location>
</feature>
<keyword evidence="9" id="KW-1185">Reference proteome</keyword>
<gene>
    <name evidence="8" type="ORF">GCM10025881_33780</name>
</gene>